<proteinExistence type="predicted"/>
<gene>
    <name evidence="1" type="ORF">VNO77_03589</name>
</gene>
<reference evidence="1 2" key="1">
    <citation type="submission" date="2024-01" db="EMBL/GenBank/DDBJ databases">
        <title>The genomes of 5 underutilized Papilionoideae crops provide insights into root nodulation and disease resistanc.</title>
        <authorList>
            <person name="Jiang F."/>
        </authorList>
    </citation>
    <scope>NUCLEOTIDE SEQUENCE [LARGE SCALE GENOMIC DNA]</scope>
    <source>
        <strain evidence="1">LVBAO_FW01</strain>
        <tissue evidence="1">Leaves</tissue>
    </source>
</reference>
<evidence type="ECO:0000313" key="2">
    <source>
        <dbReference type="Proteomes" id="UP001367508"/>
    </source>
</evidence>
<dbReference type="EMBL" id="JAYMYQ010000001">
    <property type="protein sequence ID" value="KAK7361520.1"/>
    <property type="molecule type" value="Genomic_DNA"/>
</dbReference>
<organism evidence="1 2">
    <name type="scientific">Canavalia gladiata</name>
    <name type="common">Sword bean</name>
    <name type="synonym">Dolichos gladiatus</name>
    <dbReference type="NCBI Taxonomy" id="3824"/>
    <lineage>
        <taxon>Eukaryota</taxon>
        <taxon>Viridiplantae</taxon>
        <taxon>Streptophyta</taxon>
        <taxon>Embryophyta</taxon>
        <taxon>Tracheophyta</taxon>
        <taxon>Spermatophyta</taxon>
        <taxon>Magnoliopsida</taxon>
        <taxon>eudicotyledons</taxon>
        <taxon>Gunneridae</taxon>
        <taxon>Pentapetalae</taxon>
        <taxon>rosids</taxon>
        <taxon>fabids</taxon>
        <taxon>Fabales</taxon>
        <taxon>Fabaceae</taxon>
        <taxon>Papilionoideae</taxon>
        <taxon>50 kb inversion clade</taxon>
        <taxon>NPAAA clade</taxon>
        <taxon>indigoferoid/millettioid clade</taxon>
        <taxon>Phaseoleae</taxon>
        <taxon>Canavalia</taxon>
    </lineage>
</organism>
<dbReference type="AlphaFoldDB" id="A0AAN9R420"/>
<dbReference type="Proteomes" id="UP001367508">
    <property type="component" value="Unassembled WGS sequence"/>
</dbReference>
<accession>A0AAN9R420</accession>
<name>A0AAN9R420_CANGL</name>
<keyword evidence="2" id="KW-1185">Reference proteome</keyword>
<protein>
    <submittedName>
        <fullName evidence="1">Uncharacterized protein</fullName>
    </submittedName>
</protein>
<sequence length="102" mass="11183">MRRCMARLNVRFPSTSLGNSLSRDLWPLPKEGLFPGLGSMPGGTFMTGPRSLLSTSRQPEFGGPPVLFSSSWILYLVRLGCQAANKGCKFGLPRQPILLFVL</sequence>
<comment type="caution">
    <text evidence="1">The sequence shown here is derived from an EMBL/GenBank/DDBJ whole genome shotgun (WGS) entry which is preliminary data.</text>
</comment>
<evidence type="ECO:0000313" key="1">
    <source>
        <dbReference type="EMBL" id="KAK7361520.1"/>
    </source>
</evidence>